<dbReference type="Proteomes" id="UP000266723">
    <property type="component" value="Unassembled WGS sequence"/>
</dbReference>
<sequence length="115" mass="12835">MTRAVLLRAAASCHTSVSEVLVADSDTSEYSLAEPWAKLVVFVRIHPCVLTSRTTSFPVTTNNCRLRVKEGYYLSISKKVICVVSPTDWLSLLLLRTSSMLWVKEIQSQVDCILS</sequence>
<proteinExistence type="predicted"/>
<gene>
    <name evidence="1" type="ORF">DY000_02059184</name>
</gene>
<comment type="caution">
    <text evidence="1">The sequence shown here is derived from an EMBL/GenBank/DDBJ whole genome shotgun (WGS) entry which is preliminary data.</text>
</comment>
<organism evidence="1 2">
    <name type="scientific">Brassica cretica</name>
    <name type="common">Mustard</name>
    <dbReference type="NCBI Taxonomy" id="69181"/>
    <lineage>
        <taxon>Eukaryota</taxon>
        <taxon>Viridiplantae</taxon>
        <taxon>Streptophyta</taxon>
        <taxon>Embryophyta</taxon>
        <taxon>Tracheophyta</taxon>
        <taxon>Spermatophyta</taxon>
        <taxon>Magnoliopsida</taxon>
        <taxon>eudicotyledons</taxon>
        <taxon>Gunneridae</taxon>
        <taxon>Pentapetalae</taxon>
        <taxon>rosids</taxon>
        <taxon>malvids</taxon>
        <taxon>Brassicales</taxon>
        <taxon>Brassicaceae</taxon>
        <taxon>Brassiceae</taxon>
        <taxon>Brassica</taxon>
    </lineage>
</organism>
<dbReference type="EMBL" id="QGKV02001556">
    <property type="protein sequence ID" value="KAF3515605.1"/>
    <property type="molecule type" value="Genomic_DNA"/>
</dbReference>
<protein>
    <recommendedName>
        <fullName evidence="3">Secreted protein</fullName>
    </recommendedName>
</protein>
<evidence type="ECO:0000313" key="1">
    <source>
        <dbReference type="EMBL" id="KAF3515605.1"/>
    </source>
</evidence>
<evidence type="ECO:0008006" key="3">
    <source>
        <dbReference type="Google" id="ProtNLM"/>
    </source>
</evidence>
<keyword evidence="2" id="KW-1185">Reference proteome</keyword>
<accession>A0ABQ7AN76</accession>
<reference evidence="1 2" key="1">
    <citation type="journal article" date="2020" name="BMC Genomics">
        <title>Intraspecific diversification of the crop wild relative Brassica cretica Lam. using demographic model selection.</title>
        <authorList>
            <person name="Kioukis A."/>
            <person name="Michalopoulou V.A."/>
            <person name="Briers L."/>
            <person name="Pirintsos S."/>
            <person name="Studholme D.J."/>
            <person name="Pavlidis P."/>
            <person name="Sarris P.F."/>
        </authorList>
    </citation>
    <scope>NUCLEOTIDE SEQUENCE [LARGE SCALE GENOMIC DNA]</scope>
    <source>
        <strain evidence="2">cv. PFS-1207/04</strain>
    </source>
</reference>
<name>A0ABQ7AN76_BRACR</name>
<evidence type="ECO:0000313" key="2">
    <source>
        <dbReference type="Proteomes" id="UP000266723"/>
    </source>
</evidence>